<dbReference type="InterPro" id="IPR020568">
    <property type="entry name" value="Ribosomal_Su5_D2-typ_SF"/>
</dbReference>
<keyword evidence="2" id="KW-0234">DNA repair</keyword>
<protein>
    <recommendedName>
        <fullName evidence="3">DNA mismatch repair protein S5 domain-containing protein</fullName>
    </recommendedName>
</protein>
<dbReference type="PANTHER" id="PTHR10073:SF12">
    <property type="entry name" value="DNA MISMATCH REPAIR PROTEIN MLH1"/>
    <property type="match status" value="1"/>
</dbReference>
<dbReference type="GO" id="GO:0016887">
    <property type="term" value="F:ATP hydrolysis activity"/>
    <property type="evidence" value="ECO:0007669"/>
    <property type="project" value="InterPro"/>
</dbReference>
<gene>
    <name evidence="4" type="ORF">S01H1_81206</name>
</gene>
<dbReference type="InterPro" id="IPR014762">
    <property type="entry name" value="DNA_mismatch_repair_CS"/>
</dbReference>
<feature type="domain" description="DNA mismatch repair protein S5" evidence="3">
    <location>
        <begin position="152"/>
        <end position="212"/>
    </location>
</feature>
<dbReference type="GO" id="GO:0140664">
    <property type="term" value="F:ATP-dependent DNA damage sensor activity"/>
    <property type="evidence" value="ECO:0007669"/>
    <property type="project" value="InterPro"/>
</dbReference>
<dbReference type="AlphaFoldDB" id="X0YW71"/>
<name>X0YW71_9ZZZZ</name>
<dbReference type="GO" id="GO:0032300">
    <property type="term" value="C:mismatch repair complex"/>
    <property type="evidence" value="ECO:0007669"/>
    <property type="project" value="InterPro"/>
</dbReference>
<feature type="non-terminal residue" evidence="4">
    <location>
        <position position="212"/>
    </location>
</feature>
<dbReference type="PANTHER" id="PTHR10073">
    <property type="entry name" value="DNA MISMATCH REPAIR PROTEIN MLH, PMS, MUTL"/>
    <property type="match status" value="1"/>
</dbReference>
<dbReference type="GO" id="GO:0030983">
    <property type="term" value="F:mismatched DNA binding"/>
    <property type="evidence" value="ECO:0007669"/>
    <property type="project" value="InterPro"/>
</dbReference>
<dbReference type="Gene3D" id="3.30.565.10">
    <property type="entry name" value="Histidine kinase-like ATPase, C-terminal domain"/>
    <property type="match status" value="1"/>
</dbReference>
<dbReference type="PROSITE" id="PS00058">
    <property type="entry name" value="DNA_MISMATCH_REPAIR_1"/>
    <property type="match status" value="1"/>
</dbReference>
<dbReference type="InterPro" id="IPR002099">
    <property type="entry name" value="MutL/Mlh/PMS"/>
</dbReference>
<comment type="caution">
    <text evidence="4">The sequence shown here is derived from an EMBL/GenBank/DDBJ whole genome shotgun (WGS) entry which is preliminary data.</text>
</comment>
<dbReference type="SUPFAM" id="SSF54211">
    <property type="entry name" value="Ribosomal protein S5 domain 2-like"/>
    <property type="match status" value="1"/>
</dbReference>
<proteinExistence type="inferred from homology"/>
<dbReference type="InterPro" id="IPR013507">
    <property type="entry name" value="DNA_mismatch_S5_2-like"/>
</dbReference>
<keyword evidence="2" id="KW-0227">DNA damage</keyword>
<dbReference type="GO" id="GO:0006298">
    <property type="term" value="P:mismatch repair"/>
    <property type="evidence" value="ECO:0007669"/>
    <property type="project" value="InterPro"/>
</dbReference>
<evidence type="ECO:0000259" key="3">
    <source>
        <dbReference type="Pfam" id="PF01119"/>
    </source>
</evidence>
<comment type="similarity">
    <text evidence="1">Belongs to the DNA mismatch repair MutL/HexB family.</text>
</comment>
<evidence type="ECO:0000256" key="2">
    <source>
        <dbReference type="ARBA" id="ARBA00023204"/>
    </source>
</evidence>
<accession>X0YW71</accession>
<dbReference type="Pfam" id="PF01119">
    <property type="entry name" value="DNA_mis_repair"/>
    <property type="match status" value="1"/>
</dbReference>
<dbReference type="CDD" id="cd00782">
    <property type="entry name" value="MutL_Trans"/>
    <property type="match status" value="1"/>
</dbReference>
<evidence type="ECO:0000313" key="4">
    <source>
        <dbReference type="EMBL" id="GAG52548.1"/>
    </source>
</evidence>
<dbReference type="EMBL" id="BARS01054921">
    <property type="protein sequence ID" value="GAG52548.1"/>
    <property type="molecule type" value="Genomic_DNA"/>
</dbReference>
<evidence type="ECO:0000256" key="1">
    <source>
        <dbReference type="ARBA" id="ARBA00006082"/>
    </source>
</evidence>
<reference evidence="4" key="1">
    <citation type="journal article" date="2014" name="Front. Microbiol.">
        <title>High frequency of phylogenetically diverse reductive dehalogenase-homologous genes in deep subseafloor sedimentary metagenomes.</title>
        <authorList>
            <person name="Kawai M."/>
            <person name="Futagami T."/>
            <person name="Toyoda A."/>
            <person name="Takaki Y."/>
            <person name="Nishi S."/>
            <person name="Hori S."/>
            <person name="Arai W."/>
            <person name="Tsubouchi T."/>
            <person name="Morono Y."/>
            <person name="Uchiyama I."/>
            <person name="Ito T."/>
            <person name="Fujiyama A."/>
            <person name="Inagaki F."/>
            <person name="Takami H."/>
        </authorList>
    </citation>
    <scope>NUCLEOTIDE SEQUENCE</scope>
    <source>
        <strain evidence="4">Expedition CK06-06</strain>
    </source>
</reference>
<dbReference type="NCBIfam" id="TIGR00585">
    <property type="entry name" value="mutl"/>
    <property type="match status" value="1"/>
</dbReference>
<dbReference type="SUPFAM" id="SSF55874">
    <property type="entry name" value="ATPase domain of HSP90 chaperone/DNA topoisomerase II/histidine kinase"/>
    <property type="match status" value="1"/>
</dbReference>
<dbReference type="InterPro" id="IPR036890">
    <property type="entry name" value="HATPase_C_sf"/>
</dbReference>
<dbReference type="InterPro" id="IPR038973">
    <property type="entry name" value="MutL/Mlh/Pms-like"/>
</dbReference>
<sequence>DNGSGIPSGEAELAFDRYATSKIGSLDDLESILSLGFRGEALPSIAAVAEVDLVTCAARESVGTYIGLRDGVVDRESQGRSQGTTVTVRNLFRKVPARLKFLKSRATENSHIANIVTRYALAFPEVKFALFIDGRATVTTPGSGQLIDSVVTVYGSEIAQNMLEIEEGRWEGGTAVSSPVVTGMVSSPAVARSNRDYLSLFVNRRWINSRLL</sequence>
<dbReference type="GO" id="GO:0005524">
    <property type="term" value="F:ATP binding"/>
    <property type="evidence" value="ECO:0007669"/>
    <property type="project" value="InterPro"/>
</dbReference>
<organism evidence="4">
    <name type="scientific">marine sediment metagenome</name>
    <dbReference type="NCBI Taxonomy" id="412755"/>
    <lineage>
        <taxon>unclassified sequences</taxon>
        <taxon>metagenomes</taxon>
        <taxon>ecological metagenomes</taxon>
    </lineage>
</organism>
<feature type="non-terminal residue" evidence="4">
    <location>
        <position position="1"/>
    </location>
</feature>